<evidence type="ECO:0000256" key="1">
    <source>
        <dbReference type="SAM" id="SignalP"/>
    </source>
</evidence>
<gene>
    <name evidence="3" type="ORF">B7Y86_04685</name>
</gene>
<sequence length="100" mass="10609">MNKLLIPSALALSLAAAVGVAMTSFATTASAGPVCTTAPRAQWLTETQMRARVAQLGYTNVRVFQVSGSCYEIYARAANGHRAEVYFNPVTGAVVQNNED</sequence>
<dbReference type="EMBL" id="NCEQ01000004">
    <property type="protein sequence ID" value="OYX57775.1"/>
    <property type="molecule type" value="Genomic_DNA"/>
</dbReference>
<evidence type="ECO:0000313" key="3">
    <source>
        <dbReference type="EMBL" id="OYX57775.1"/>
    </source>
</evidence>
<proteinExistence type="predicted"/>
<dbReference type="Pfam" id="PF13670">
    <property type="entry name" value="PepSY_2"/>
    <property type="match status" value="1"/>
</dbReference>
<feature type="chain" id="PRO_5012016781" description="PepSY domain-containing protein" evidence="1">
    <location>
        <begin position="32"/>
        <end position="100"/>
    </location>
</feature>
<keyword evidence="1" id="KW-0732">Signal</keyword>
<name>A0A258HL69_9CAUL</name>
<evidence type="ECO:0000259" key="2">
    <source>
        <dbReference type="Pfam" id="PF13670"/>
    </source>
</evidence>
<protein>
    <recommendedName>
        <fullName evidence="2">PepSY domain-containing protein</fullName>
    </recommendedName>
</protein>
<evidence type="ECO:0000313" key="4">
    <source>
        <dbReference type="Proteomes" id="UP000216147"/>
    </source>
</evidence>
<accession>A0A258HL69</accession>
<dbReference type="Proteomes" id="UP000216147">
    <property type="component" value="Unassembled WGS sequence"/>
</dbReference>
<feature type="signal peptide" evidence="1">
    <location>
        <begin position="1"/>
        <end position="31"/>
    </location>
</feature>
<dbReference type="AlphaFoldDB" id="A0A258HL69"/>
<dbReference type="InterPro" id="IPR025711">
    <property type="entry name" value="PepSY"/>
</dbReference>
<reference evidence="3 4" key="1">
    <citation type="submission" date="2017-03" db="EMBL/GenBank/DDBJ databases">
        <title>Lifting the veil on microbial sulfur biogeochemistry in mining wastewaters.</title>
        <authorList>
            <person name="Kantor R.S."/>
            <person name="Colenbrander Nelson T."/>
            <person name="Marshall S."/>
            <person name="Bennett D."/>
            <person name="Apte S."/>
            <person name="Camacho D."/>
            <person name="Thomas B.C."/>
            <person name="Warren L.A."/>
            <person name="Banfield J.F."/>
        </authorList>
    </citation>
    <scope>NUCLEOTIDE SEQUENCE [LARGE SCALE GENOMIC DNA]</scope>
    <source>
        <strain evidence="3">32-68-21</strain>
    </source>
</reference>
<organism evidence="3 4">
    <name type="scientific">Brevundimonas subvibrioides</name>
    <dbReference type="NCBI Taxonomy" id="74313"/>
    <lineage>
        <taxon>Bacteria</taxon>
        <taxon>Pseudomonadati</taxon>
        <taxon>Pseudomonadota</taxon>
        <taxon>Alphaproteobacteria</taxon>
        <taxon>Caulobacterales</taxon>
        <taxon>Caulobacteraceae</taxon>
        <taxon>Brevundimonas</taxon>
    </lineage>
</organism>
<comment type="caution">
    <text evidence="3">The sequence shown here is derived from an EMBL/GenBank/DDBJ whole genome shotgun (WGS) entry which is preliminary data.</text>
</comment>
<feature type="domain" description="PepSY" evidence="2">
    <location>
        <begin position="16"/>
        <end position="97"/>
    </location>
</feature>